<reference evidence="5 6" key="1">
    <citation type="journal article" date="2014" name="PLoS ONE">
        <title>Genome Sequence of Candidatus Nitrososphaera evergladensis from Group I.1b Enriched from Everglades Soil Reveals Novel Genomic Features of the Ammonia-Oxidizing Archaea.</title>
        <authorList>
            <person name="Zhalnina K.V."/>
            <person name="Dias R."/>
            <person name="Leonard M.T."/>
            <person name="Dorr de Quadros P."/>
            <person name="Camargo F.A."/>
            <person name="Drew J.C."/>
            <person name="Farmerie W.G."/>
            <person name="Daroub S.H."/>
            <person name="Triplett E.W."/>
        </authorList>
    </citation>
    <scope>NUCLEOTIDE SEQUENCE [LARGE SCALE GENOMIC DNA]</scope>
    <source>
        <strain evidence="5 6">SR1</strain>
    </source>
</reference>
<sequence>MMPYWLKNATERIQDQATNGSMGKIRWTSFFMASILVFSIALVTLHKVQADSIIDFNGDGYADMAIGVPNESISGIRGGEVNVIYGSSSGLDAAAAQADQVWNQDLGTIADSVEAGDNYGWSLAVGDFNGDGYSDLAIGIPDEDVGNATDAGAVNVIYGSASGLSDTSPIANQFWTQDSTSIADTAESGDAFGFSLAGGDFNGDGYSDLAIGVRTEDVGAVNNAGAVNVIYGSASGLSTSARVANQFWSQGSGSIADSAEDGDVFGEAVTTGDFNGDGYSDLAIGVPSEDIGAVSNGGAVNVIYGSEDGLSATSPVSNQFWNQDSTSIADTAETQDSFGTSVTAGDFNGDGYNDLAVSASGEGAVNVIYGSSSGLSATTPIANQFWHHDSGGILGIGSEGSLGAPSTTGDFNGDGYSDLALAAQGEFINFLTSSGAVNILYGSPTGLGVLHNQFWSQNSPGIEETSESGDVFGSGIAAGDFNGDGYNDLAIGIQFEDFGTVTNAGAVEVIYGSPLGLSATIKADQFWTQDSTNVEDVSETDDHFGFSLASGSTGPGL</sequence>
<dbReference type="SUPFAM" id="SSF69318">
    <property type="entry name" value="Integrin alpha N-terminal domain"/>
    <property type="match status" value="2"/>
</dbReference>
<dbReference type="PANTHER" id="PTHR23221:SF7">
    <property type="entry name" value="PHOSPHATIDYLINOSITOL-GLYCAN-SPECIFIC PHOSPHOLIPASE D"/>
    <property type="match status" value="1"/>
</dbReference>
<evidence type="ECO:0000256" key="4">
    <source>
        <dbReference type="ARBA" id="ARBA00023180"/>
    </source>
</evidence>
<dbReference type="GO" id="GO:0016787">
    <property type="term" value="F:hydrolase activity"/>
    <property type="evidence" value="ECO:0007669"/>
    <property type="project" value="UniProtKB-KW"/>
</dbReference>
<name>A0A075MU22_9ARCH</name>
<keyword evidence="6" id="KW-1185">Reference proteome</keyword>
<dbReference type="AlphaFoldDB" id="A0A075MU22"/>
<dbReference type="eggNOG" id="arCOG02562">
    <property type="taxonomic scope" value="Archaea"/>
</dbReference>
<dbReference type="OrthoDB" id="271516at2157"/>
<organism evidence="5 6">
    <name type="scientific">Candidatus Nitrososphaera evergladensis SR1</name>
    <dbReference type="NCBI Taxonomy" id="1459636"/>
    <lineage>
        <taxon>Archaea</taxon>
        <taxon>Nitrososphaerota</taxon>
        <taxon>Nitrososphaeria</taxon>
        <taxon>Nitrososphaerales</taxon>
        <taxon>Nitrososphaeraceae</taxon>
        <taxon>Nitrososphaera</taxon>
    </lineage>
</organism>
<dbReference type="KEGG" id="nev:NTE_00699"/>
<dbReference type="Pfam" id="PF01839">
    <property type="entry name" value="FG-GAP"/>
    <property type="match status" value="7"/>
</dbReference>
<proteinExistence type="predicted"/>
<evidence type="ECO:0000313" key="5">
    <source>
        <dbReference type="EMBL" id="AIF82779.1"/>
    </source>
</evidence>
<dbReference type="GO" id="GO:0007155">
    <property type="term" value="P:cell adhesion"/>
    <property type="evidence" value="ECO:0007669"/>
    <property type="project" value="InterPro"/>
</dbReference>
<dbReference type="InterPro" id="IPR013517">
    <property type="entry name" value="FG-GAP"/>
</dbReference>
<dbReference type="HOGENOM" id="CLU_496898_0_0_2"/>
<dbReference type="GO" id="GO:0008305">
    <property type="term" value="C:integrin complex"/>
    <property type="evidence" value="ECO:0007669"/>
    <property type="project" value="InterPro"/>
</dbReference>
<evidence type="ECO:0000313" key="6">
    <source>
        <dbReference type="Proteomes" id="UP000028194"/>
    </source>
</evidence>
<dbReference type="RefSeq" id="WP_148699682.1">
    <property type="nucleotide sequence ID" value="NZ_CP007174.1"/>
</dbReference>
<evidence type="ECO:0000256" key="1">
    <source>
        <dbReference type="ARBA" id="ARBA00022729"/>
    </source>
</evidence>
<dbReference type="SMART" id="SM00191">
    <property type="entry name" value="Int_alpha"/>
    <property type="match status" value="7"/>
</dbReference>
<dbReference type="PRINTS" id="PR01185">
    <property type="entry name" value="INTEGRINA"/>
</dbReference>
<dbReference type="Proteomes" id="UP000028194">
    <property type="component" value="Chromosome"/>
</dbReference>
<dbReference type="GeneID" id="41596555"/>
<dbReference type="Gene3D" id="2.130.10.130">
    <property type="entry name" value="Integrin alpha, N-terminal"/>
    <property type="match status" value="4"/>
</dbReference>
<dbReference type="EMBL" id="CP007174">
    <property type="protein sequence ID" value="AIF82779.1"/>
    <property type="molecule type" value="Genomic_DNA"/>
</dbReference>
<keyword evidence="4" id="KW-0325">Glycoprotein</keyword>
<dbReference type="PROSITE" id="PS51470">
    <property type="entry name" value="FG_GAP"/>
    <property type="match status" value="4"/>
</dbReference>
<dbReference type="InterPro" id="IPR028994">
    <property type="entry name" value="Integrin_alpha_N"/>
</dbReference>
<dbReference type="InterPro" id="IPR000413">
    <property type="entry name" value="Integrin_alpha"/>
</dbReference>
<evidence type="ECO:0000256" key="2">
    <source>
        <dbReference type="ARBA" id="ARBA00022737"/>
    </source>
</evidence>
<dbReference type="InterPro" id="IPR013519">
    <property type="entry name" value="Int_alpha_beta-p"/>
</dbReference>
<keyword evidence="2" id="KW-0677">Repeat</keyword>
<keyword evidence="1" id="KW-0732">Signal</keyword>
<evidence type="ECO:0000256" key="3">
    <source>
        <dbReference type="ARBA" id="ARBA00022801"/>
    </source>
</evidence>
<protein>
    <submittedName>
        <fullName evidence="5">FG-GAP repeat protein</fullName>
    </submittedName>
</protein>
<gene>
    <name evidence="5" type="ORF">NTE_00699</name>
</gene>
<accession>A0A075MU22</accession>
<dbReference type="PANTHER" id="PTHR23221">
    <property type="entry name" value="GLYCOSYLPHOSPHATIDYLINOSITOL PHOSPHOLIPASE D"/>
    <property type="match status" value="1"/>
</dbReference>
<keyword evidence="3" id="KW-0378">Hydrolase</keyword>